<keyword evidence="1" id="KW-0812">Transmembrane</keyword>
<dbReference type="GO" id="GO:0043190">
    <property type="term" value="C:ATP-binding cassette (ABC) transporter complex"/>
    <property type="evidence" value="ECO:0007669"/>
    <property type="project" value="InterPro"/>
</dbReference>
<keyword evidence="1" id="KW-0472">Membrane</keyword>
<evidence type="ECO:0000313" key="3">
    <source>
        <dbReference type="Proteomes" id="UP000292003"/>
    </source>
</evidence>
<protein>
    <submittedName>
        <fullName evidence="2">ABC transporter permease</fullName>
    </submittedName>
</protein>
<feature type="transmembrane region" description="Helical" evidence="1">
    <location>
        <begin position="95"/>
        <end position="121"/>
    </location>
</feature>
<dbReference type="InterPro" id="IPR030802">
    <property type="entry name" value="Permease_MalE"/>
</dbReference>
<feature type="transmembrane region" description="Helical" evidence="1">
    <location>
        <begin position="243"/>
        <end position="265"/>
    </location>
</feature>
<feature type="transmembrane region" description="Helical" evidence="1">
    <location>
        <begin position="53"/>
        <end position="75"/>
    </location>
</feature>
<dbReference type="PANTHER" id="PTHR30188">
    <property type="entry name" value="ABC TRANSPORTER PERMEASE PROTEIN-RELATED"/>
    <property type="match status" value="1"/>
</dbReference>
<comment type="caution">
    <text evidence="2">The sequence shown here is derived from an EMBL/GenBank/DDBJ whole genome shotgun (WGS) entry which is preliminary data.</text>
</comment>
<keyword evidence="1" id="KW-1133">Transmembrane helix</keyword>
<dbReference type="Pfam" id="PF02405">
    <property type="entry name" value="MlaE"/>
    <property type="match status" value="1"/>
</dbReference>
<accession>A0A4Q7J9G0</accession>
<evidence type="ECO:0000313" key="2">
    <source>
        <dbReference type="EMBL" id="RZQ63859.1"/>
    </source>
</evidence>
<keyword evidence="3" id="KW-1185">Reference proteome</keyword>
<feature type="transmembrane region" description="Helical" evidence="1">
    <location>
        <begin position="203"/>
        <end position="223"/>
    </location>
</feature>
<name>A0A4Q7J9G0_9PSEU</name>
<dbReference type="EMBL" id="SFCC01000005">
    <property type="protein sequence ID" value="RZQ63859.1"/>
    <property type="molecule type" value="Genomic_DNA"/>
</dbReference>
<dbReference type="PANTHER" id="PTHR30188:SF4">
    <property type="entry name" value="PROTEIN TRIGALACTOSYLDIACYLGLYCEROL 1, CHLOROPLASTIC"/>
    <property type="match status" value="1"/>
</dbReference>
<organism evidence="2 3">
    <name type="scientific">Amycolatopsis suaedae</name>
    <dbReference type="NCBI Taxonomy" id="2510978"/>
    <lineage>
        <taxon>Bacteria</taxon>
        <taxon>Bacillati</taxon>
        <taxon>Actinomycetota</taxon>
        <taxon>Actinomycetes</taxon>
        <taxon>Pseudonocardiales</taxon>
        <taxon>Pseudonocardiaceae</taxon>
        <taxon>Amycolatopsis</taxon>
    </lineage>
</organism>
<proteinExistence type="predicted"/>
<dbReference type="RefSeq" id="WP_130475384.1">
    <property type="nucleotide sequence ID" value="NZ_SFCC01000005.1"/>
</dbReference>
<dbReference type="Proteomes" id="UP000292003">
    <property type="component" value="Unassembled WGS sequence"/>
</dbReference>
<evidence type="ECO:0000256" key="1">
    <source>
        <dbReference type="SAM" id="Phobius"/>
    </source>
</evidence>
<dbReference type="OrthoDB" id="5243306at2"/>
<feature type="transmembrane region" description="Helical" evidence="1">
    <location>
        <begin position="153"/>
        <end position="183"/>
    </location>
</feature>
<dbReference type="AlphaFoldDB" id="A0A4Q7J9G0"/>
<dbReference type="GO" id="GO:0005548">
    <property type="term" value="F:phospholipid transporter activity"/>
    <property type="evidence" value="ECO:0007669"/>
    <property type="project" value="TreeGrafter"/>
</dbReference>
<reference evidence="2 3" key="1">
    <citation type="submission" date="2019-02" db="EMBL/GenBank/DDBJ databases">
        <title>Draft genome sequence of Amycolatopsis sp. 8-3EHSu isolated from roots of Suaeda maritima.</title>
        <authorList>
            <person name="Duangmal K."/>
            <person name="Chantavorakit T."/>
        </authorList>
    </citation>
    <scope>NUCLEOTIDE SEQUENCE [LARGE SCALE GENOMIC DNA]</scope>
    <source>
        <strain evidence="2 3">8-3EHSu</strain>
    </source>
</reference>
<sequence>MRAPVAPPRERGPVGRTMAEVGDLAAFCGYTLVAGVRALLGGRLPAGELTRQLWFLASVTTLPSILVMLPFGVAVSLNVGSLAAQIGAEAYGGAVVAFLIIGQAGPMVCALMIAGVGGSAITADLGARRIREETDALEVMGISTVTRLVVPRVIAAVVVSVLLCAVLMVVGIGASLLFHVWVLDGTAGGFLGTLTRFASPADFVSAELKAAAFGLLSALVAGYKGLTVRGGPQGVGNAVNEAVVLAFIAVFVANAVISQVFGLIVPARGEY</sequence>
<gene>
    <name evidence="2" type="ORF">EWH70_11920</name>
</gene>